<dbReference type="PANTHER" id="PTHR13789:SF309">
    <property type="entry name" value="PUTATIVE (AFU_ORTHOLOGUE AFUA_6G14510)-RELATED"/>
    <property type="match status" value="1"/>
</dbReference>
<keyword evidence="1" id="KW-0560">Oxidoreductase</keyword>
<gene>
    <name evidence="4" type="ORF">CYCCA115_LOCUS22340</name>
</gene>
<dbReference type="SUPFAM" id="SSF54373">
    <property type="entry name" value="FAD-linked reductases, C-terminal domain"/>
    <property type="match status" value="1"/>
</dbReference>
<dbReference type="Pfam" id="PF01494">
    <property type="entry name" value="FAD_binding_3"/>
    <property type="match status" value="1"/>
</dbReference>
<dbReference type="AlphaFoldDB" id="A0AAD2GAG3"/>
<dbReference type="Gene3D" id="3.30.9.10">
    <property type="entry name" value="D-Amino Acid Oxidase, subunit A, domain 2"/>
    <property type="match status" value="1"/>
</dbReference>
<protein>
    <recommendedName>
        <fullName evidence="3">FAD-binding domain-containing protein</fullName>
    </recommendedName>
</protein>
<feature type="domain" description="FAD-binding" evidence="3">
    <location>
        <begin position="327"/>
        <end position="397"/>
    </location>
</feature>
<accession>A0AAD2GAG3</accession>
<dbReference type="GO" id="GO:0004497">
    <property type="term" value="F:monooxygenase activity"/>
    <property type="evidence" value="ECO:0007669"/>
    <property type="project" value="UniProtKB-KW"/>
</dbReference>
<dbReference type="GO" id="GO:0071949">
    <property type="term" value="F:FAD binding"/>
    <property type="evidence" value="ECO:0007669"/>
    <property type="project" value="InterPro"/>
</dbReference>
<dbReference type="InterPro" id="IPR050493">
    <property type="entry name" value="FAD-dep_Monooxygenase_BioMet"/>
</dbReference>
<dbReference type="SUPFAM" id="SSF51905">
    <property type="entry name" value="FAD/NAD(P)-binding domain"/>
    <property type="match status" value="1"/>
</dbReference>
<name>A0AAD2GAG3_9STRA</name>
<proteinExistence type="predicted"/>
<evidence type="ECO:0000313" key="4">
    <source>
        <dbReference type="EMBL" id="CAJ1966757.1"/>
    </source>
</evidence>
<dbReference type="PANTHER" id="PTHR13789">
    <property type="entry name" value="MONOOXYGENASE"/>
    <property type="match status" value="1"/>
</dbReference>
<dbReference type="EMBL" id="CAKOGP040002313">
    <property type="protein sequence ID" value="CAJ1966757.1"/>
    <property type="molecule type" value="Genomic_DNA"/>
</dbReference>
<dbReference type="PRINTS" id="PR00420">
    <property type="entry name" value="RNGMNOXGNASE"/>
</dbReference>
<reference evidence="4" key="1">
    <citation type="submission" date="2023-08" db="EMBL/GenBank/DDBJ databases">
        <authorList>
            <person name="Audoor S."/>
            <person name="Bilcke G."/>
        </authorList>
    </citation>
    <scope>NUCLEOTIDE SEQUENCE</scope>
</reference>
<dbReference type="Gene3D" id="3.50.50.60">
    <property type="entry name" value="FAD/NAD(P)-binding domain"/>
    <property type="match status" value="2"/>
</dbReference>
<evidence type="ECO:0000313" key="5">
    <source>
        <dbReference type="Proteomes" id="UP001295423"/>
    </source>
</evidence>
<keyword evidence="2" id="KW-0503">Monooxygenase</keyword>
<sequence>MGFSRTVAAAASASLPQNPKNHHAFRVAIVGGSLGGLATANALQSTGRFQIIHVYERAPGPLDQKGSGLGYVNVAAWEALRNDEVPMMRRGRRAHRHQGSFYYGDLWKYLYQGLPPGTVRFGQTIEKLTMNNNNDSDNGRGSTVSIDKEEYDLVVVSDGGFSKLRKYVLRDDALDDNSNNNCKSPHNNDDYYQVEPEYAGYVVWRGAVSISKIPLHILPRIHEGVYKNGIYDTILLRQAKDNGEDLWTMGTFIKTPEDEVDQYWNKATDGTSRHGSINDNKKNVMPDWLIQHFTDHFSNTPGLVELMECIRQHGEVSPHPQYEFGRIEKVHEGRVVILGDAAHMASPRTAVGAHTAILDALALKDSFEKEPPESNIDAVLELYSHAGLRHARELYARSREVSSEFIGD</sequence>
<evidence type="ECO:0000259" key="3">
    <source>
        <dbReference type="Pfam" id="PF01494"/>
    </source>
</evidence>
<evidence type="ECO:0000256" key="2">
    <source>
        <dbReference type="ARBA" id="ARBA00023033"/>
    </source>
</evidence>
<evidence type="ECO:0000256" key="1">
    <source>
        <dbReference type="ARBA" id="ARBA00023002"/>
    </source>
</evidence>
<dbReference type="InterPro" id="IPR036188">
    <property type="entry name" value="FAD/NAD-bd_sf"/>
</dbReference>
<comment type="caution">
    <text evidence="4">The sequence shown here is derived from an EMBL/GenBank/DDBJ whole genome shotgun (WGS) entry which is preliminary data.</text>
</comment>
<keyword evidence="5" id="KW-1185">Reference proteome</keyword>
<dbReference type="InterPro" id="IPR002938">
    <property type="entry name" value="FAD-bd"/>
</dbReference>
<dbReference type="Proteomes" id="UP001295423">
    <property type="component" value="Unassembled WGS sequence"/>
</dbReference>
<organism evidence="4 5">
    <name type="scientific">Cylindrotheca closterium</name>
    <dbReference type="NCBI Taxonomy" id="2856"/>
    <lineage>
        <taxon>Eukaryota</taxon>
        <taxon>Sar</taxon>
        <taxon>Stramenopiles</taxon>
        <taxon>Ochrophyta</taxon>
        <taxon>Bacillariophyta</taxon>
        <taxon>Bacillariophyceae</taxon>
        <taxon>Bacillariophycidae</taxon>
        <taxon>Bacillariales</taxon>
        <taxon>Bacillariaceae</taxon>
        <taxon>Cylindrotheca</taxon>
    </lineage>
</organism>